<sequence length="1058" mass="118129">MKEILTVQIGDYGNFVASQFWNIQRAYFEDGAFTSDFSDVSDMIYECQGSSHGQNVYIPRTTVVDLSSNISMRPSFAEDFLPKFDSSRANYSDIFSMKDLGATSSGISTSFSSMINPVLPWRVHAGEESRRSSLGLSKYRTLVSESQGIDAFKNDGIGERVEDNVRRWAERSDTVGGLQMFVDCGSGWSGFAKSFLTDVWSDLYGKKCVMIYDTTRDLSIDGSDVDKDIFGFFKRSIDTKQTDSTEKSPEVLSTSLSLSPFSRVNRSFMYTHLSLQGMSHALMVPLSAVSAAVTSMDKANPLWSRLDKFSTRKHNPSDAWRGIKSTSVDGSLSVSAMHDALRSHCQGTELESSDISESPAYSLSGSIHSAHGLIFDTSSDIHTSSLLAQCIDTISMLYRAKPWLQGGHTPSFCNMDTVVDKLTNVTQCKYGNVSSAFPSFLDTREKDLSSVLVQGEKTSEGRRRFAALCENLNRLPTQAFTPLHMSGFMMNRHIASKRSVYDQCQNVLYDRPIEELCNSKFKYDNPQIYQYRESIARESSRLSVMRVDTLNSEKAHAASKLRSSRYQGIRSRDASSVASSASDTSSNDYLFGLTETNSGFQSALSRAFHSSSLPLFSYSSAFRPRPLTTRRCVCEWRSNRSPSAASSAGTSSHKDDTDHNTGLGGRFCGAKGGYGDDMWICGRIIDGSKVSGCEREAKEWSFLRHKVAEQEREAQRQREAEEKRKRQEEEEEEEEERRIQEKASRRQGGERKFTSLFSTLSSTFGDSILGSSEKEFDSGESRGYGDDMWICGRIIDGSKVSGCEREAKEWSFLRHKVAEQEREAQRQREAEEKRKRQEEEEEEEEERRIQEKASRRQGGERKFTSLFSTLSSTFGDSILGSSEKEFDSGESSSVDKWGSEAFSGWKVDHSFLFGGTQVVPPSSDSSSSSLLTTGTNEAERKKDKPEKPLSPLEEKLIARRQEQSKTSTISPVPSHCVHPATVSSFLSLSIDPNTGEAFQDIGTGIQQWCRGKGREYVTGIEAFSIDQDEAEEVAEAAFDISSAYGYTKEEEEESSEAW</sequence>
<feature type="region of interest" description="Disordered" evidence="1">
    <location>
        <begin position="918"/>
        <end position="953"/>
    </location>
</feature>
<protein>
    <recommendedName>
        <fullName evidence="2">Misato Segment II tubulin-like domain-containing protein</fullName>
    </recommendedName>
</protein>
<feature type="compositionally biased region" description="Basic and acidic residues" evidence="1">
    <location>
        <begin position="736"/>
        <end position="750"/>
    </location>
</feature>
<keyword evidence="4" id="KW-1185">Reference proteome</keyword>
<feature type="domain" description="Misato Segment II tubulin-like" evidence="2">
    <location>
        <begin position="2"/>
        <end position="71"/>
    </location>
</feature>
<feature type="region of interest" description="Disordered" evidence="1">
    <location>
        <begin position="640"/>
        <end position="663"/>
    </location>
</feature>
<feature type="compositionally biased region" description="Basic and acidic residues" evidence="1">
    <location>
        <begin position="846"/>
        <end position="862"/>
    </location>
</feature>
<dbReference type="SUPFAM" id="SSF52490">
    <property type="entry name" value="Tubulin nucleotide-binding domain-like"/>
    <property type="match status" value="1"/>
</dbReference>
<evidence type="ECO:0000313" key="3">
    <source>
        <dbReference type="EMBL" id="GKT35946.1"/>
    </source>
</evidence>
<feature type="compositionally biased region" description="Basic and acidic residues" evidence="1">
    <location>
        <begin position="819"/>
        <end position="838"/>
    </location>
</feature>
<dbReference type="InterPro" id="IPR049942">
    <property type="entry name" value="DML1/Misato"/>
</dbReference>
<comment type="caution">
    <text evidence="3">The sequence shown here is derived from an EMBL/GenBank/DDBJ whole genome shotgun (WGS) entry which is preliminary data.</text>
</comment>
<dbReference type="PANTHER" id="PTHR13391:SF0">
    <property type="entry name" value="PROTEIN MISATO HOMOLOG 1"/>
    <property type="match status" value="1"/>
</dbReference>
<proteinExistence type="predicted"/>
<organism evidence="3 4">
    <name type="scientific">Aduncisulcus paluster</name>
    <dbReference type="NCBI Taxonomy" id="2918883"/>
    <lineage>
        <taxon>Eukaryota</taxon>
        <taxon>Metamonada</taxon>
        <taxon>Carpediemonas-like organisms</taxon>
        <taxon>Aduncisulcus</taxon>
    </lineage>
</organism>
<dbReference type="Pfam" id="PF10644">
    <property type="entry name" value="Misat_Tub_SegII"/>
    <property type="match status" value="1"/>
</dbReference>
<dbReference type="InterPro" id="IPR019605">
    <property type="entry name" value="Misato_II_tubulin-like"/>
</dbReference>
<gene>
    <name evidence="3" type="ORF">ADUPG1_009002</name>
</gene>
<dbReference type="PANTHER" id="PTHR13391">
    <property type="entry name" value="MITOCHONDRIAL DISTRIBUTION REGULATOR MISATO"/>
    <property type="match status" value="1"/>
</dbReference>
<dbReference type="InterPro" id="IPR036525">
    <property type="entry name" value="Tubulin/FtsZ_GTPase_sf"/>
</dbReference>
<feature type="region of interest" description="Disordered" evidence="1">
    <location>
        <begin position="819"/>
        <end position="862"/>
    </location>
</feature>
<reference evidence="3" key="1">
    <citation type="submission" date="2022-03" db="EMBL/GenBank/DDBJ databases">
        <title>Draft genome sequence of Aduncisulcus paluster, a free-living microaerophilic Fornicata.</title>
        <authorList>
            <person name="Yuyama I."/>
            <person name="Kume K."/>
            <person name="Tamura T."/>
            <person name="Inagaki Y."/>
            <person name="Hashimoto T."/>
        </authorList>
    </citation>
    <scope>NUCLEOTIDE SEQUENCE</scope>
    <source>
        <strain evidence="3">NY0171</strain>
    </source>
</reference>
<dbReference type="Proteomes" id="UP001057375">
    <property type="component" value="Unassembled WGS sequence"/>
</dbReference>
<feature type="compositionally biased region" description="Basic and acidic residues" evidence="1">
    <location>
        <begin position="714"/>
        <end position="728"/>
    </location>
</feature>
<evidence type="ECO:0000256" key="1">
    <source>
        <dbReference type="SAM" id="MobiDB-lite"/>
    </source>
</evidence>
<evidence type="ECO:0000313" key="4">
    <source>
        <dbReference type="Proteomes" id="UP001057375"/>
    </source>
</evidence>
<accession>A0ABQ5KVA9</accession>
<name>A0ABQ5KVA9_9EUKA</name>
<evidence type="ECO:0000259" key="2">
    <source>
        <dbReference type="Pfam" id="PF10644"/>
    </source>
</evidence>
<dbReference type="Gene3D" id="3.40.50.1440">
    <property type="entry name" value="Tubulin/FtsZ, GTPase domain"/>
    <property type="match status" value="1"/>
</dbReference>
<feature type="region of interest" description="Disordered" evidence="1">
    <location>
        <begin position="714"/>
        <end position="750"/>
    </location>
</feature>
<dbReference type="EMBL" id="BQXS01011100">
    <property type="protein sequence ID" value="GKT35946.1"/>
    <property type="molecule type" value="Genomic_DNA"/>
</dbReference>
<feature type="compositionally biased region" description="Basic and acidic residues" evidence="1">
    <location>
        <begin position="937"/>
        <end position="953"/>
    </location>
</feature>